<feature type="domain" description="Orn/DAP/Arg decarboxylase 2 N-terminal" evidence="15">
    <location>
        <begin position="41"/>
        <end position="296"/>
    </location>
</feature>
<gene>
    <name evidence="12" type="primary">lysA</name>
    <name evidence="16" type="ORF">BSK52_27335</name>
</gene>
<comment type="cofactor">
    <cofactor evidence="1 12 13 14">
        <name>pyridoxal 5'-phosphate</name>
        <dbReference type="ChEBI" id="CHEBI:597326"/>
    </cofactor>
</comment>
<keyword evidence="5 12" id="KW-0457">Lysine biosynthesis</keyword>
<feature type="modified residue" description="N6-(pyridoxal phosphate)lysine" evidence="12 13">
    <location>
        <position position="66"/>
    </location>
</feature>
<accession>A0A1R0XJX2</accession>
<comment type="function">
    <text evidence="12">Specifically catalyzes the decarboxylation of meso-diaminopimelate (meso-DAP) to L-lysine.</text>
</comment>
<dbReference type="PRINTS" id="PR01179">
    <property type="entry name" value="ODADCRBXLASE"/>
</dbReference>
<dbReference type="Pfam" id="PF02784">
    <property type="entry name" value="Orn_Arg_deC_N"/>
    <property type="match status" value="1"/>
</dbReference>
<dbReference type="OrthoDB" id="9802241at2"/>
<dbReference type="PRINTS" id="PR01181">
    <property type="entry name" value="DAPDCRBXLASE"/>
</dbReference>
<dbReference type="PANTHER" id="PTHR43727">
    <property type="entry name" value="DIAMINOPIMELATE DECARBOXYLASE"/>
    <property type="match status" value="1"/>
</dbReference>
<evidence type="ECO:0000256" key="14">
    <source>
        <dbReference type="RuleBase" id="RU003738"/>
    </source>
</evidence>
<dbReference type="AlphaFoldDB" id="A0A1R0XJX2"/>
<evidence type="ECO:0000256" key="4">
    <source>
        <dbReference type="ARBA" id="ARBA00022898"/>
    </source>
</evidence>
<comment type="subunit">
    <text evidence="12">Homodimer.</text>
</comment>
<comment type="pathway">
    <text evidence="8 12 14">Amino-acid biosynthesis; L-lysine biosynthesis via DAP pathway; L-lysine from DL-2,6-diaminopimelate: step 1/1.</text>
</comment>
<feature type="binding site" evidence="12">
    <location>
        <position position="390"/>
    </location>
    <ligand>
        <name>pyridoxal 5'-phosphate</name>
        <dbReference type="ChEBI" id="CHEBI:597326"/>
    </ligand>
</feature>
<evidence type="ECO:0000256" key="7">
    <source>
        <dbReference type="ARBA" id="ARBA00050464"/>
    </source>
</evidence>
<feature type="binding site" evidence="12">
    <location>
        <position position="248"/>
    </location>
    <ligand>
        <name>pyridoxal 5'-phosphate</name>
        <dbReference type="ChEBI" id="CHEBI:597326"/>
    </ligand>
</feature>
<feature type="binding site" evidence="12">
    <location>
        <position position="390"/>
    </location>
    <ligand>
        <name>substrate</name>
    </ligand>
</feature>
<feature type="binding site" evidence="12">
    <location>
        <begin position="290"/>
        <end position="293"/>
    </location>
    <ligand>
        <name>pyridoxal 5'-phosphate</name>
        <dbReference type="ChEBI" id="CHEBI:597326"/>
    </ligand>
</feature>
<dbReference type="FunFam" id="3.20.20.10:FF:000003">
    <property type="entry name" value="Diaminopimelate decarboxylase"/>
    <property type="match status" value="1"/>
</dbReference>
<evidence type="ECO:0000256" key="3">
    <source>
        <dbReference type="ARBA" id="ARBA00022793"/>
    </source>
</evidence>
<dbReference type="InterPro" id="IPR022653">
    <property type="entry name" value="De-COase2_pyr-phos_BS"/>
</dbReference>
<evidence type="ECO:0000256" key="6">
    <source>
        <dbReference type="ARBA" id="ARBA00023239"/>
    </source>
</evidence>
<evidence type="ECO:0000256" key="8">
    <source>
        <dbReference type="ARBA" id="ARBA00060643"/>
    </source>
</evidence>
<dbReference type="UniPathway" id="UPA00034">
    <property type="reaction ID" value="UER00027"/>
</dbReference>
<dbReference type="InterPro" id="IPR009006">
    <property type="entry name" value="Ala_racemase/Decarboxylase_C"/>
</dbReference>
<keyword evidence="6 12" id="KW-0456">Lyase</keyword>
<dbReference type="InterPro" id="IPR029066">
    <property type="entry name" value="PLP-binding_barrel"/>
</dbReference>
<dbReference type="Proteomes" id="UP000187439">
    <property type="component" value="Unassembled WGS sequence"/>
</dbReference>
<dbReference type="RefSeq" id="WP_042129674.1">
    <property type="nucleotide sequence ID" value="NZ_MPTC01000041.1"/>
</dbReference>
<feature type="binding site" evidence="12">
    <location>
        <position position="334"/>
    </location>
    <ligand>
        <name>substrate</name>
    </ligand>
</feature>
<evidence type="ECO:0000256" key="11">
    <source>
        <dbReference type="ARBA" id="ARBA00074972"/>
    </source>
</evidence>
<sequence>MFLHGTSRINDAGHLEIGGCDVTELKAEYGTPLYILDEQLVRQRCREYMDAFKSSGLGFQVAYASKAFSVMAMVRLADEEGLSLDVVSDGELYTALQAGFPAERIHFHGNNKTSEEIEMAIDAGIGCFVVDNLVELSLLQSIASRKEVEVNILLRVTPGVEAHTHEYITTGQTDSKFGFDIGNGSAYEAVKAAVSKKNLILLGVHSHIGSQIFETDGFQLAVERVASFARSVKEGLDVDFRVVNLGGGFGIRYVEGDTPLHVSEYVAAITDAVKTHFAGIYNALPEIWVEPGRSIVGDAGTTLYTVGTNKDIPGVRKYVAVDGGMTDNPRPALYQSKYEALLANRANEEATETVSIAGKCCESGDMLIWDVELPKAESGDLLAVACTGAYNYSMASNYNRLRRPALVFVQNGHSDLVVRRESYNDLIANDIVPERIAKQAAVAK</sequence>
<dbReference type="Gene3D" id="3.20.20.10">
    <property type="entry name" value="Alanine racemase"/>
    <property type="match status" value="1"/>
</dbReference>
<evidence type="ECO:0000313" key="16">
    <source>
        <dbReference type="EMBL" id="OMD35358.1"/>
    </source>
</evidence>
<protein>
    <recommendedName>
        <fullName evidence="11 12">Diaminopimelate decarboxylase</fullName>
        <shortName evidence="12">DAP decarboxylase</shortName>
        <shortName evidence="12">DAPDC</shortName>
        <ecNumber evidence="10 12">4.1.1.20</ecNumber>
    </recommendedName>
</protein>
<comment type="catalytic activity">
    <reaction evidence="7 12 14">
        <text>meso-2,6-diaminopimelate + H(+) = L-lysine + CO2</text>
        <dbReference type="Rhea" id="RHEA:15101"/>
        <dbReference type="ChEBI" id="CHEBI:15378"/>
        <dbReference type="ChEBI" id="CHEBI:16526"/>
        <dbReference type="ChEBI" id="CHEBI:32551"/>
        <dbReference type="ChEBI" id="CHEBI:57791"/>
        <dbReference type="EC" id="4.1.1.20"/>
    </reaction>
</comment>
<feature type="active site" description="Proton donor" evidence="13">
    <location>
        <position position="361"/>
    </location>
</feature>
<organism evidence="16 17">
    <name type="scientific">Paenibacillus odorifer</name>
    <dbReference type="NCBI Taxonomy" id="189426"/>
    <lineage>
        <taxon>Bacteria</taxon>
        <taxon>Bacillati</taxon>
        <taxon>Bacillota</taxon>
        <taxon>Bacilli</taxon>
        <taxon>Bacillales</taxon>
        <taxon>Paenibacillaceae</taxon>
        <taxon>Paenibacillus</taxon>
    </lineage>
</organism>
<dbReference type="HAMAP" id="MF_02120">
    <property type="entry name" value="LysA"/>
    <property type="match status" value="1"/>
</dbReference>
<reference evidence="16 17" key="1">
    <citation type="submission" date="2016-10" db="EMBL/GenBank/DDBJ databases">
        <title>Paenibacillus species isolates.</title>
        <authorList>
            <person name="Beno S.M."/>
        </authorList>
    </citation>
    <scope>NUCLEOTIDE SEQUENCE [LARGE SCALE GENOMIC DNA]</scope>
    <source>
        <strain evidence="16 17">FSL H7-0710</strain>
    </source>
</reference>
<dbReference type="FunFam" id="2.40.37.10:FF:000003">
    <property type="entry name" value="Diaminopimelate decarboxylase"/>
    <property type="match status" value="1"/>
</dbReference>
<keyword evidence="3 12" id="KW-0210">Decarboxylase</keyword>
<comment type="caution">
    <text evidence="16">The sequence shown here is derived from an EMBL/GenBank/DDBJ whole genome shotgun (WGS) entry which is preliminary data.</text>
</comment>
<comment type="similarity">
    <text evidence="9 12">Belongs to the Orn/Lys/Arg decarboxylase class-II family. LysA subfamily.</text>
</comment>
<evidence type="ECO:0000259" key="15">
    <source>
        <dbReference type="Pfam" id="PF02784"/>
    </source>
</evidence>
<dbReference type="SUPFAM" id="SSF50621">
    <property type="entry name" value="Alanine racemase C-terminal domain-like"/>
    <property type="match status" value="1"/>
</dbReference>
<dbReference type="InterPro" id="IPR002986">
    <property type="entry name" value="DAP_deCOOHase_LysA"/>
</dbReference>
<keyword evidence="2 12" id="KW-0028">Amino-acid biosynthesis</keyword>
<feature type="binding site" evidence="12">
    <location>
        <position position="293"/>
    </location>
    <ligand>
        <name>substrate</name>
    </ligand>
</feature>
<evidence type="ECO:0000256" key="10">
    <source>
        <dbReference type="ARBA" id="ARBA00066427"/>
    </source>
</evidence>
<dbReference type="InterPro" id="IPR022644">
    <property type="entry name" value="De-COase2_N"/>
</dbReference>
<dbReference type="GO" id="GO:0030170">
    <property type="term" value="F:pyridoxal phosphate binding"/>
    <property type="evidence" value="ECO:0007669"/>
    <property type="project" value="UniProtKB-UniRule"/>
</dbReference>
<evidence type="ECO:0000256" key="1">
    <source>
        <dbReference type="ARBA" id="ARBA00001933"/>
    </source>
</evidence>
<feature type="binding site" evidence="12">
    <location>
        <position position="362"/>
    </location>
    <ligand>
        <name>substrate</name>
    </ligand>
</feature>
<name>A0A1R0XJX2_9BACL</name>
<dbReference type="EMBL" id="MPTC01000041">
    <property type="protein sequence ID" value="OMD35358.1"/>
    <property type="molecule type" value="Genomic_DNA"/>
</dbReference>
<dbReference type="GO" id="GO:0009089">
    <property type="term" value="P:lysine biosynthetic process via diaminopimelate"/>
    <property type="evidence" value="ECO:0007669"/>
    <property type="project" value="UniProtKB-UniRule"/>
</dbReference>
<feature type="binding site" evidence="12">
    <location>
        <position position="330"/>
    </location>
    <ligand>
        <name>substrate</name>
    </ligand>
</feature>
<evidence type="ECO:0000256" key="5">
    <source>
        <dbReference type="ARBA" id="ARBA00023154"/>
    </source>
</evidence>
<dbReference type="PROSITE" id="PS00878">
    <property type="entry name" value="ODR_DC_2_1"/>
    <property type="match status" value="1"/>
</dbReference>
<proteinExistence type="inferred from homology"/>
<dbReference type="EC" id="4.1.1.20" evidence="10 12"/>
<keyword evidence="4 12" id="KW-0663">Pyridoxal phosphate</keyword>
<dbReference type="SUPFAM" id="SSF51419">
    <property type="entry name" value="PLP-binding barrel"/>
    <property type="match status" value="1"/>
</dbReference>
<evidence type="ECO:0000313" key="17">
    <source>
        <dbReference type="Proteomes" id="UP000187439"/>
    </source>
</evidence>
<evidence type="ECO:0000256" key="12">
    <source>
        <dbReference type="HAMAP-Rule" id="MF_02120"/>
    </source>
</evidence>
<dbReference type="NCBIfam" id="TIGR01048">
    <property type="entry name" value="lysA"/>
    <property type="match status" value="1"/>
</dbReference>
<dbReference type="InterPro" id="IPR000183">
    <property type="entry name" value="Orn/DAP/Arg_de-COase"/>
</dbReference>
<dbReference type="Gene3D" id="2.40.37.10">
    <property type="entry name" value="Lyase, Ornithine Decarboxylase, Chain A, domain 1"/>
    <property type="match status" value="1"/>
</dbReference>
<dbReference type="GO" id="GO:0008836">
    <property type="term" value="F:diaminopimelate decarboxylase activity"/>
    <property type="evidence" value="ECO:0007669"/>
    <property type="project" value="UniProtKB-UniRule"/>
</dbReference>
<evidence type="ECO:0000256" key="2">
    <source>
        <dbReference type="ARBA" id="ARBA00022605"/>
    </source>
</evidence>
<dbReference type="PANTHER" id="PTHR43727:SF2">
    <property type="entry name" value="GROUP IV DECARBOXYLASE"/>
    <property type="match status" value="1"/>
</dbReference>
<evidence type="ECO:0000256" key="9">
    <source>
        <dbReference type="ARBA" id="ARBA00060983"/>
    </source>
</evidence>
<evidence type="ECO:0000256" key="13">
    <source>
        <dbReference type="PIRSR" id="PIRSR600183-50"/>
    </source>
</evidence>
<dbReference type="CDD" id="cd06828">
    <property type="entry name" value="PLPDE_III_DapDC"/>
    <property type="match status" value="1"/>
</dbReference>